<dbReference type="InterPro" id="IPR029063">
    <property type="entry name" value="SAM-dependent_MTases_sf"/>
</dbReference>
<accession>A0A2S7UV04</accession>
<dbReference type="AlphaFoldDB" id="A0A2S7UV04"/>
<keyword evidence="2" id="KW-0808">Transferase</keyword>
<keyword evidence="3" id="KW-1185">Reference proteome</keyword>
<dbReference type="GO" id="GO:0032259">
    <property type="term" value="P:methylation"/>
    <property type="evidence" value="ECO:0007669"/>
    <property type="project" value="UniProtKB-KW"/>
</dbReference>
<dbReference type="GO" id="GO:0008168">
    <property type="term" value="F:methyltransferase activity"/>
    <property type="evidence" value="ECO:0007669"/>
    <property type="project" value="UniProtKB-KW"/>
</dbReference>
<reference evidence="2 3" key="1">
    <citation type="submission" date="2016-12" db="EMBL/GenBank/DDBJ databases">
        <title>Diversity of luminous bacteria.</title>
        <authorList>
            <person name="Yoshizawa S."/>
            <person name="Kogure K."/>
        </authorList>
    </citation>
    <scope>NUCLEOTIDE SEQUENCE [LARGE SCALE GENOMIC DNA]</scope>
    <source>
        <strain evidence="2 3">SA4-48</strain>
    </source>
</reference>
<keyword evidence="1" id="KW-0732">Signal</keyword>
<keyword evidence="2" id="KW-0489">Methyltransferase</keyword>
<dbReference type="InterPro" id="IPR016980">
    <property type="entry name" value="S-AdoMet-dep_MeTrfase_Alr7345"/>
</dbReference>
<protein>
    <submittedName>
        <fullName evidence="2">Methyltransferase</fullName>
    </submittedName>
</protein>
<evidence type="ECO:0000313" key="2">
    <source>
        <dbReference type="EMBL" id="PQJ53111.1"/>
    </source>
</evidence>
<evidence type="ECO:0000313" key="3">
    <source>
        <dbReference type="Proteomes" id="UP000239007"/>
    </source>
</evidence>
<dbReference type="EMBL" id="MSCH01000003">
    <property type="protein sequence ID" value="PQJ53111.1"/>
    <property type="molecule type" value="Genomic_DNA"/>
</dbReference>
<dbReference type="PROSITE" id="PS51257">
    <property type="entry name" value="PROKAR_LIPOPROTEIN"/>
    <property type="match status" value="1"/>
</dbReference>
<dbReference type="Gene3D" id="3.40.50.150">
    <property type="entry name" value="Vaccinia Virus protein VP39"/>
    <property type="match status" value="1"/>
</dbReference>
<feature type="signal peptide" evidence="1">
    <location>
        <begin position="1"/>
        <end position="29"/>
    </location>
</feature>
<feature type="chain" id="PRO_5015542449" evidence="1">
    <location>
        <begin position="30"/>
        <end position="283"/>
    </location>
</feature>
<dbReference type="Proteomes" id="UP000239007">
    <property type="component" value="Unassembled WGS sequence"/>
</dbReference>
<gene>
    <name evidence="2" type="ORF">BTO11_05180</name>
</gene>
<name>A0A2S7UV04_9GAMM</name>
<sequence>MNVVSKIKKNIKVASISSAVLLGTVTLLSACSAGNDAASAIDTVLADKARGESAVRDQYRHPKQTLEFFGLTPETSVVEIWPGGGWYTKVINPAVKEKGKYIAAHFPTFEGGSAFYERSFNSFKEKVATDPLYQGAEISQFHPTKLLDFAPENSVDMVLTFRNVHNWYIGGEDAAVESAFAGFYKALKKGGVLGVVEHRMPESLDQVENKRSGYMKQSYVIAAAEKAGFKLVATSEINANAKDTAQHPKGVWTLPPSLRLGDEDKAKYVAIGESDRMTLKFVK</sequence>
<dbReference type="SUPFAM" id="SSF53335">
    <property type="entry name" value="S-adenosyl-L-methionine-dependent methyltransferases"/>
    <property type="match status" value="1"/>
</dbReference>
<dbReference type="PIRSF" id="PIRSF031679">
    <property type="entry name" value="Mtase_Alr7345_prd"/>
    <property type="match status" value="1"/>
</dbReference>
<organism evidence="2 3">
    <name type="scientific">Psychrosphaera saromensis</name>
    <dbReference type="NCBI Taxonomy" id="716813"/>
    <lineage>
        <taxon>Bacteria</taxon>
        <taxon>Pseudomonadati</taxon>
        <taxon>Pseudomonadota</taxon>
        <taxon>Gammaproteobacteria</taxon>
        <taxon>Alteromonadales</taxon>
        <taxon>Pseudoalteromonadaceae</taxon>
        <taxon>Psychrosphaera</taxon>
    </lineage>
</organism>
<comment type="caution">
    <text evidence="2">The sequence shown here is derived from an EMBL/GenBank/DDBJ whole genome shotgun (WGS) entry which is preliminary data.</text>
</comment>
<proteinExistence type="predicted"/>
<dbReference type="RefSeq" id="WP_181135847.1">
    <property type="nucleotide sequence ID" value="NZ_BMYG01000003.1"/>
</dbReference>
<evidence type="ECO:0000256" key="1">
    <source>
        <dbReference type="SAM" id="SignalP"/>
    </source>
</evidence>